<comment type="caution">
    <text evidence="1">The sequence shown here is derived from an EMBL/GenBank/DDBJ whole genome shotgun (WGS) entry which is preliminary data.</text>
</comment>
<sequence>MYSAFQLAKKYLHYYLTAKNGKGHGVHSPFVFDFIIHVLNDKQKYDCYENVESLRNNLLSNNIKIEVEDFGAGSARLPFKNRVVKDIASSSLKSKKYAQLLFRISKYYGAKTILELGTSLGITTCYLASANSDSKVFTFEGSKNIAKIAENNFEKLGLKNIEIVVGDFRQTIPENTARLPVIDLLFVDGNHRKEATLEYFNFFLSKATPPDQISRAGNNSIFIFDDIHWSQEMEEAWKEIQSHEAVTLTIDLFFIGLVFFSSDFKVKQHFTIRF</sequence>
<keyword evidence="1" id="KW-0489">Methyltransferase</keyword>
<organism evidence="1 2">
    <name type="scientific">Hanamia caeni</name>
    <dbReference type="NCBI Taxonomy" id="2294116"/>
    <lineage>
        <taxon>Bacteria</taxon>
        <taxon>Pseudomonadati</taxon>
        <taxon>Bacteroidota</taxon>
        <taxon>Chitinophagia</taxon>
        <taxon>Chitinophagales</taxon>
        <taxon>Chitinophagaceae</taxon>
        <taxon>Hanamia</taxon>
    </lineage>
</organism>
<dbReference type="CDD" id="cd02440">
    <property type="entry name" value="AdoMet_MTases"/>
    <property type="match status" value="1"/>
</dbReference>
<dbReference type="AlphaFoldDB" id="A0A3M9NFI8"/>
<evidence type="ECO:0000313" key="1">
    <source>
        <dbReference type="EMBL" id="RNI36552.1"/>
    </source>
</evidence>
<dbReference type="SUPFAM" id="SSF53335">
    <property type="entry name" value="S-adenosyl-L-methionine-dependent methyltransferases"/>
    <property type="match status" value="1"/>
</dbReference>
<dbReference type="PANTHER" id="PTHR43167:SF1">
    <property type="entry name" value="PUTATIVE (AFU_ORTHOLOGUE AFUA_6G01830)-RELATED"/>
    <property type="match status" value="1"/>
</dbReference>
<dbReference type="GO" id="GO:0032259">
    <property type="term" value="P:methylation"/>
    <property type="evidence" value="ECO:0007669"/>
    <property type="project" value="UniProtKB-KW"/>
</dbReference>
<evidence type="ECO:0000313" key="2">
    <source>
        <dbReference type="Proteomes" id="UP000267223"/>
    </source>
</evidence>
<accession>A0A3M9NFI8</accession>
<name>A0A3M9NFI8_9BACT</name>
<dbReference type="Gene3D" id="3.40.50.150">
    <property type="entry name" value="Vaccinia Virus protein VP39"/>
    <property type="match status" value="1"/>
</dbReference>
<keyword evidence="1" id="KW-0808">Transferase</keyword>
<protein>
    <submittedName>
        <fullName evidence="1">Class I SAM-dependent methyltransferase</fullName>
    </submittedName>
</protein>
<gene>
    <name evidence="1" type="ORF">EFY79_09490</name>
</gene>
<dbReference type="InterPro" id="IPR029063">
    <property type="entry name" value="SAM-dependent_MTases_sf"/>
</dbReference>
<dbReference type="Pfam" id="PF13578">
    <property type="entry name" value="Methyltransf_24"/>
    <property type="match status" value="1"/>
</dbReference>
<dbReference type="OrthoDB" id="5464618at2"/>
<dbReference type="GO" id="GO:0008168">
    <property type="term" value="F:methyltransferase activity"/>
    <property type="evidence" value="ECO:0007669"/>
    <property type="project" value="UniProtKB-KW"/>
</dbReference>
<proteinExistence type="predicted"/>
<dbReference type="EMBL" id="RJJR01000007">
    <property type="protein sequence ID" value="RNI36552.1"/>
    <property type="molecule type" value="Genomic_DNA"/>
</dbReference>
<dbReference type="Proteomes" id="UP000267223">
    <property type="component" value="Unassembled WGS sequence"/>
</dbReference>
<keyword evidence="2" id="KW-1185">Reference proteome</keyword>
<reference evidence="1 2" key="1">
    <citation type="submission" date="2018-11" db="EMBL/GenBank/DDBJ databases">
        <title>Draft genome sequence of Ferruginibacter sp. BO-59.</title>
        <authorList>
            <person name="Im W.T."/>
        </authorList>
    </citation>
    <scope>NUCLEOTIDE SEQUENCE [LARGE SCALE GENOMIC DNA]</scope>
    <source>
        <strain evidence="1 2">BO-59</strain>
    </source>
</reference>
<dbReference type="RefSeq" id="WP_123120470.1">
    <property type="nucleotide sequence ID" value="NZ_RJJR01000007.1"/>
</dbReference>
<dbReference type="PANTHER" id="PTHR43167">
    <property type="entry name" value="PUTATIVE (AFU_ORTHOLOGUE AFUA_6G01830)-RELATED"/>
    <property type="match status" value="1"/>
</dbReference>